<evidence type="ECO:0000256" key="4">
    <source>
        <dbReference type="ARBA" id="ARBA00005755"/>
    </source>
</evidence>
<dbReference type="Gene3D" id="1.10.132.60">
    <property type="entry name" value="DNA polymerase family B, C-terminal domain"/>
    <property type="match status" value="1"/>
</dbReference>
<keyword evidence="14" id="KW-0653">Protein transport</keyword>
<reference evidence="24 25" key="1">
    <citation type="journal article" date="2018" name="J. Allergy Clin. Immunol.">
        <title>High-quality assembly of Dermatophagoides pteronyssinus genome and transcriptome reveals a wide range of novel allergens.</title>
        <authorList>
            <person name="Liu X.Y."/>
            <person name="Yang K.Y."/>
            <person name="Wang M.Q."/>
            <person name="Kwok J.S."/>
            <person name="Zeng X."/>
            <person name="Yang Z."/>
            <person name="Xiao X.J."/>
            <person name="Lau C.P."/>
            <person name="Li Y."/>
            <person name="Huang Z.M."/>
            <person name="Ba J.G."/>
            <person name="Yim A.K."/>
            <person name="Ouyang C.Y."/>
            <person name="Ngai S.M."/>
            <person name="Chan T.F."/>
            <person name="Leung E.L."/>
            <person name="Liu L."/>
            <person name="Liu Z.G."/>
            <person name="Tsui S.K."/>
        </authorList>
    </citation>
    <scope>NUCLEOTIDE SEQUENCE [LARGE SCALE GENOMIC DNA]</scope>
    <source>
        <strain evidence="24">Derp</strain>
    </source>
</reference>
<evidence type="ECO:0000256" key="14">
    <source>
        <dbReference type="ARBA" id="ARBA00022927"/>
    </source>
</evidence>
<evidence type="ECO:0000256" key="21">
    <source>
        <dbReference type="RuleBase" id="RU000442"/>
    </source>
</evidence>
<dbReference type="Gene3D" id="6.10.10.100">
    <property type="match status" value="1"/>
</dbReference>
<dbReference type="NCBIfam" id="TIGR00592">
    <property type="entry name" value="pol2"/>
    <property type="match status" value="1"/>
</dbReference>
<evidence type="ECO:0000256" key="19">
    <source>
        <dbReference type="ARBA" id="ARBA00023140"/>
    </source>
</evidence>
<comment type="subcellular location">
    <subcellularLocation>
        <location evidence="1">Nucleus</location>
    </subcellularLocation>
    <subcellularLocation>
        <location evidence="2">Peroxisome membrane</location>
        <topology evidence="2">Multi-pass membrane protein</topology>
    </subcellularLocation>
</comment>
<dbReference type="InterPro" id="IPR006845">
    <property type="entry name" value="Pex_N"/>
</dbReference>
<evidence type="ECO:0000256" key="12">
    <source>
        <dbReference type="ARBA" id="ARBA00022771"/>
    </source>
</evidence>
<dbReference type="InterPro" id="IPR017964">
    <property type="entry name" value="DNA-dir_DNA_pol_B_CS"/>
</dbReference>
<evidence type="ECO:0000256" key="11">
    <source>
        <dbReference type="ARBA" id="ARBA00022723"/>
    </source>
</evidence>
<dbReference type="InterPro" id="IPR001841">
    <property type="entry name" value="Znf_RING"/>
</dbReference>
<keyword evidence="13" id="KW-0862">Zinc</keyword>
<keyword evidence="6" id="KW-0813">Transport</keyword>
<feature type="compositionally biased region" description="Low complexity" evidence="22">
    <location>
        <begin position="213"/>
        <end position="222"/>
    </location>
</feature>
<dbReference type="PANTHER" id="PTHR45861:SF1">
    <property type="entry name" value="DNA POLYMERASE ALPHA CATALYTIC SUBUNIT"/>
    <property type="match status" value="1"/>
</dbReference>
<dbReference type="CDD" id="cd16451">
    <property type="entry name" value="mRING_PEX12"/>
    <property type="match status" value="1"/>
</dbReference>
<evidence type="ECO:0000256" key="10">
    <source>
        <dbReference type="ARBA" id="ARBA00022705"/>
    </source>
</evidence>
<keyword evidence="9 21" id="KW-0548">Nucleotidyltransferase</keyword>
<dbReference type="SMART" id="SM00184">
    <property type="entry name" value="RING"/>
    <property type="match status" value="1"/>
</dbReference>
<dbReference type="SMART" id="SM00486">
    <property type="entry name" value="POLBc"/>
    <property type="match status" value="1"/>
</dbReference>
<dbReference type="SUPFAM" id="SSF53098">
    <property type="entry name" value="Ribonuclease H-like"/>
    <property type="match status" value="1"/>
</dbReference>
<evidence type="ECO:0000256" key="17">
    <source>
        <dbReference type="ARBA" id="ARBA00023125"/>
    </source>
</evidence>
<dbReference type="Gene3D" id="3.30.40.10">
    <property type="entry name" value="Zinc/RING finger domain, C3HC4 (zinc finger)"/>
    <property type="match status" value="1"/>
</dbReference>
<dbReference type="Gene3D" id="3.30.420.10">
    <property type="entry name" value="Ribonuclease H-like superfamily/Ribonuclease H"/>
    <property type="match status" value="1"/>
</dbReference>
<dbReference type="InterPro" id="IPR024647">
    <property type="entry name" value="DNA_pol_a_cat_su_N"/>
</dbReference>
<evidence type="ECO:0000256" key="7">
    <source>
        <dbReference type="ARBA" id="ARBA00022679"/>
    </source>
</evidence>
<protein>
    <recommendedName>
        <fullName evidence="21">DNA polymerase</fullName>
        <ecNumber evidence="21">2.7.7.7</ecNumber>
    </recommendedName>
</protein>
<comment type="similarity">
    <text evidence="4 21">Belongs to the DNA polymerase type-B family.</text>
</comment>
<dbReference type="InterPro" id="IPR013083">
    <property type="entry name" value="Znf_RING/FYVE/PHD"/>
</dbReference>
<dbReference type="CDD" id="cd05532">
    <property type="entry name" value="POLBc_alpha"/>
    <property type="match status" value="1"/>
</dbReference>
<keyword evidence="19" id="KW-0576">Peroxisome</keyword>
<dbReference type="InterPro" id="IPR006172">
    <property type="entry name" value="DNA-dir_DNA_pol_B"/>
</dbReference>
<keyword evidence="12" id="KW-0863">Zinc-finger</keyword>
<feature type="compositionally biased region" description="Acidic residues" evidence="22">
    <location>
        <begin position="85"/>
        <end position="97"/>
    </location>
</feature>
<organism evidence="24 25">
    <name type="scientific">Dermatophagoides pteronyssinus</name>
    <name type="common">European house dust mite</name>
    <dbReference type="NCBI Taxonomy" id="6956"/>
    <lineage>
        <taxon>Eukaryota</taxon>
        <taxon>Metazoa</taxon>
        <taxon>Ecdysozoa</taxon>
        <taxon>Arthropoda</taxon>
        <taxon>Chelicerata</taxon>
        <taxon>Arachnida</taxon>
        <taxon>Acari</taxon>
        <taxon>Acariformes</taxon>
        <taxon>Sarcoptiformes</taxon>
        <taxon>Astigmata</taxon>
        <taxon>Psoroptidia</taxon>
        <taxon>Analgoidea</taxon>
        <taxon>Pyroglyphidae</taxon>
        <taxon>Dermatophagoidinae</taxon>
        <taxon>Dermatophagoides</taxon>
    </lineage>
</organism>
<dbReference type="InterPro" id="IPR042087">
    <property type="entry name" value="DNA_pol_B_thumb"/>
</dbReference>
<proteinExistence type="inferred from homology"/>
<keyword evidence="25" id="KW-1185">Reference proteome</keyword>
<evidence type="ECO:0000256" key="22">
    <source>
        <dbReference type="SAM" id="MobiDB-lite"/>
    </source>
</evidence>
<dbReference type="InterPro" id="IPR043502">
    <property type="entry name" value="DNA/RNA_pol_sf"/>
</dbReference>
<feature type="region of interest" description="Disordered" evidence="22">
    <location>
        <begin position="62"/>
        <end position="133"/>
    </location>
</feature>
<dbReference type="Pfam" id="PF03104">
    <property type="entry name" value="DNA_pol_B_exo1"/>
    <property type="match status" value="1"/>
</dbReference>
<dbReference type="InterPro" id="IPR006134">
    <property type="entry name" value="DNA-dir_DNA_pol_B_multi_dom"/>
</dbReference>
<feature type="region of interest" description="Disordered" evidence="22">
    <location>
        <begin position="192"/>
        <end position="256"/>
    </location>
</feature>
<keyword evidence="15 21" id="KW-0239">DNA-directed DNA polymerase</keyword>
<dbReference type="PRINTS" id="PR00106">
    <property type="entry name" value="DNAPOLB"/>
</dbReference>
<dbReference type="InterPro" id="IPR023211">
    <property type="entry name" value="DNA_pol_palm_dom_sf"/>
</dbReference>
<evidence type="ECO:0000256" key="2">
    <source>
        <dbReference type="ARBA" id="ARBA00004585"/>
    </source>
</evidence>
<dbReference type="Gene3D" id="3.30.70.2820">
    <property type="match status" value="1"/>
</dbReference>
<keyword evidence="10 21" id="KW-0235">DNA replication</keyword>
<dbReference type="CDD" id="cd05776">
    <property type="entry name" value="DNA_polB_alpha_exo"/>
    <property type="match status" value="1"/>
</dbReference>
<keyword evidence="17 21" id="KW-0238">DNA-binding</keyword>
<dbReference type="Pfam" id="PF12254">
    <property type="entry name" value="DNA_pol_alpha_N"/>
    <property type="match status" value="1"/>
</dbReference>
<dbReference type="SUPFAM" id="SSF57850">
    <property type="entry name" value="RING/U-box"/>
    <property type="match status" value="1"/>
</dbReference>
<gene>
    <name evidence="24" type="primary">POLA1</name>
    <name evidence="24" type="ORF">DERP_010703</name>
</gene>
<dbReference type="Pfam" id="PF08996">
    <property type="entry name" value="zf-DNA_Pol"/>
    <property type="match status" value="1"/>
</dbReference>
<accession>A0ABQ8J709</accession>
<keyword evidence="20" id="KW-0539">Nucleus</keyword>
<feature type="domain" description="RING-type" evidence="23">
    <location>
        <begin position="1747"/>
        <end position="1785"/>
    </location>
</feature>
<feature type="compositionally biased region" description="Low complexity" evidence="22">
    <location>
        <begin position="235"/>
        <end position="248"/>
    </location>
</feature>
<evidence type="ECO:0000313" key="24">
    <source>
        <dbReference type="EMBL" id="KAH9418150.1"/>
    </source>
</evidence>
<dbReference type="Gene3D" id="2.40.50.730">
    <property type="match status" value="1"/>
</dbReference>
<evidence type="ECO:0000256" key="6">
    <source>
        <dbReference type="ARBA" id="ARBA00022448"/>
    </source>
</evidence>
<dbReference type="Gene3D" id="1.10.3200.20">
    <property type="entry name" value="DNA Polymerase alpha, zinc finger"/>
    <property type="match status" value="1"/>
</dbReference>
<comment type="catalytic activity">
    <reaction evidence="21">
        <text>DNA(n) + a 2'-deoxyribonucleoside 5'-triphosphate = DNA(n+1) + diphosphate</text>
        <dbReference type="Rhea" id="RHEA:22508"/>
        <dbReference type="Rhea" id="RHEA-COMP:17339"/>
        <dbReference type="Rhea" id="RHEA-COMP:17340"/>
        <dbReference type="ChEBI" id="CHEBI:33019"/>
        <dbReference type="ChEBI" id="CHEBI:61560"/>
        <dbReference type="ChEBI" id="CHEBI:173112"/>
        <dbReference type="EC" id="2.7.7.7"/>
    </reaction>
</comment>
<keyword evidence="16" id="KW-1133">Transmembrane helix</keyword>
<evidence type="ECO:0000259" key="23">
    <source>
        <dbReference type="SMART" id="SM00184"/>
    </source>
</evidence>
<evidence type="ECO:0000256" key="1">
    <source>
        <dbReference type="ARBA" id="ARBA00004123"/>
    </source>
</evidence>
<dbReference type="Proteomes" id="UP000887458">
    <property type="component" value="Unassembled WGS sequence"/>
</dbReference>
<name>A0ABQ8J709_DERPT</name>
<dbReference type="Pfam" id="PF00136">
    <property type="entry name" value="DNA_pol_B"/>
    <property type="match status" value="1"/>
</dbReference>
<dbReference type="EMBL" id="NJHN03000065">
    <property type="protein sequence ID" value="KAH9418150.1"/>
    <property type="molecule type" value="Genomic_DNA"/>
</dbReference>
<comment type="caution">
    <text evidence="24">The sequence shown here is derived from an EMBL/GenBank/DDBJ whole genome shotgun (WGS) entry which is preliminary data.</text>
</comment>
<dbReference type="InterPro" id="IPR015088">
    <property type="entry name" value="Znf_DNA-dir_DNA_pol_B_alpha"/>
</dbReference>
<comment type="similarity">
    <text evidence="5">Belongs to the pex2/pex10/pex12 family.</text>
</comment>
<sequence length="1799" mass="211002">MDSDNGGRTRRALSRQAVKKQEALERLRSLKNTGQKNRLVNVEESCVYEEVDEESYAKLVSKRQREDWIVDDDGSGYAEHGREIFDDEYDSFDDNNDGGESGQNNNADRSKQRNKYRLKGNQSKDQKVDDNKKSDIRNMFSAMNKLKTTTKQHSKLSPMAINSTLAAKKSLNEVQIDDDEIENLVDSITTKSKSLSSPAVGNFQPLKLQRKQTTNIGGTTTTPNMSAKKRKTIDSSSSSSTTKNGSSNLQPPFKRRSNVQKDFDFDQIIDKEEIDRNKQQQQTNIMPKDIEFEMDSDQNKLMKFYWFDAFHDQNSHSDRIFLFGKIYTDLSLKQHISCCLQIKNLERRIFLLPREYFRDDRSRRVRLDDVREEFEQQIAPSLKIRQFRSRKVYKRYAFELLDVPDEAEYLEVLYPAIYPSLSVKFLEGNTYRHVFGTQSSILENFILDKNLMGPGWLLIKNPEISDQPVSWCKLELTISEPKEQISVLEQTTDKLRQSLPPIPNFTLLSLCFKTFVHVETKTTEIVAISCLVNRHFNFEQNQQQQKQKKFDQHFCIITKLSGRNGRDLPVDFNHKMALKDYGKTKVEIMMNERQLLTFFMAKFQQIDPDIIIGHDIYHFDYDILLQRFGHYKIPLQWSKLGRLKCSGIPATNNRSTMKDKHLLHGRLICDIKLMSRELLTRAKSYDLTELSSQLLRKGRFEIEQQCLPNYYDDSQRLLRLIEFLMKDNDLILSIAYELNCLPLCKQITNIAGNLLSRTLLGGRSERNEYLLLHAFNQRGYLVPDKIDRSMKSINKQQLQQQQNDVVKQSEDSEIMVTADKKSSSYTGGLVLEPKIGFYDRFILLMDFNSLYPSIIQEYNICFTTIRCQSTKNNNDGNSIDIELPNKKTDDNNEGILPVEIRKLVDSRREVKRQLFDPTISNDQRSQLDIKQKALKITANSMYGCLGYERSRFYAKHLASMVTQKGREILLNTKELVEKMGFEVIYGDTDSIMILTPCTKYEEVRDIGRKIQAEVNQLYRRLEIDIDGVFRSMLLLKKKKYAALAVIPSRANNNSELQYEREIKGLDIIRRDWSSLAKMAGETVLDFILKPDQNSQLIVDQIHQYLKQLAEKIRNGQLDLELFVINKALAKRPEEYGEQGKNLTHVMIATRYNQLNLGKKLGSGDTVPFIICVDGTKNSATQRGYHLDEVRQKLLKQQEKEKDDSAGDKDSTFHIDIDYYLSQQIFPVVSRLCEPLDGTDTVILAEFLGIDCQHRHVQRNGNDQQSLDPTLSIACEIRDLFCLWSNRKIRRLNSKEISENFKPDQLFELTLDGCRQCHRKFDPRFMEFYFDLEIRRQIDYHVNQKFGQRSMQCDDRGCSHRTRYLSGMITQKHIVCPRCGNGNLQPEVSEHFLYQQLTFFHRIFDFDYTLQRFHLLSLPDEYQWNLRRKLLKQKYGDLFNRLQRTVQYYLDKSSYNEFDLGFLFRKFRYNNNNNAAASKFFIWKLDKMSTNRPSIFVVWSEDLLHRSIRRALKFMIKFLSSNNSKFHSLEQNFDEFFLVFDLILQWSHLYRYQTSFTEYYFSLKRSPFYNRSDLFKSLLQLCLVPYAMEKLDNYYEKIHEHYLITNHYLNDDDQNKFIHQYYPFVRKSVQLLRLLVWLSYATGGDHSHCPWFILFWPTNRMTLVNSKFNDDEIPATNFLSKLSYIMSNIFSITFRSSAFIIQFLDYWNTRTDLRQMFNVQQQQTPPDLLPPISGDNHQNNFKLSSNLCPICGQKRQNETALTSSGYIFCYNCIHSYLLKNHRCPITGFPSDLEQLVRIFS</sequence>
<dbReference type="EC" id="2.7.7.7" evidence="21"/>
<feature type="compositionally biased region" description="Basic and acidic residues" evidence="22">
    <location>
        <begin position="122"/>
        <end position="133"/>
    </location>
</feature>
<evidence type="ECO:0000256" key="13">
    <source>
        <dbReference type="ARBA" id="ARBA00022833"/>
    </source>
</evidence>
<evidence type="ECO:0000256" key="9">
    <source>
        <dbReference type="ARBA" id="ARBA00022695"/>
    </source>
</evidence>
<evidence type="ECO:0000256" key="5">
    <source>
        <dbReference type="ARBA" id="ARBA00008704"/>
    </source>
</evidence>
<dbReference type="Pfam" id="PF04757">
    <property type="entry name" value="Pex2_Pex12"/>
    <property type="match status" value="1"/>
</dbReference>
<evidence type="ECO:0000256" key="18">
    <source>
        <dbReference type="ARBA" id="ARBA00023136"/>
    </source>
</evidence>
<dbReference type="Gene3D" id="3.90.1600.10">
    <property type="entry name" value="Palm domain of DNA polymerase"/>
    <property type="match status" value="1"/>
</dbReference>
<keyword evidence="7 21" id="KW-0808">Transferase</keyword>
<dbReference type="SUPFAM" id="SSF56672">
    <property type="entry name" value="DNA/RNA polymerases"/>
    <property type="match status" value="1"/>
</dbReference>
<dbReference type="PROSITE" id="PS00116">
    <property type="entry name" value="DNA_POLYMERASE_B"/>
    <property type="match status" value="1"/>
</dbReference>
<evidence type="ECO:0000256" key="8">
    <source>
        <dbReference type="ARBA" id="ARBA00022692"/>
    </source>
</evidence>
<reference evidence="24 25" key="2">
    <citation type="journal article" date="2022" name="Mol. Biol. Evol.">
        <title>Comparative Genomics Reveals Insights into the Divergent Evolution of Astigmatic Mites and Household Pest Adaptations.</title>
        <authorList>
            <person name="Xiong Q."/>
            <person name="Wan A.T."/>
            <person name="Liu X."/>
            <person name="Fung C.S."/>
            <person name="Xiao X."/>
            <person name="Malainual N."/>
            <person name="Hou J."/>
            <person name="Wang L."/>
            <person name="Wang M."/>
            <person name="Yang K.Y."/>
            <person name="Cui Y."/>
            <person name="Leung E.L."/>
            <person name="Nong W."/>
            <person name="Shin S.K."/>
            <person name="Au S.W."/>
            <person name="Jeong K.Y."/>
            <person name="Chew F.T."/>
            <person name="Hui J.H."/>
            <person name="Leung T.F."/>
            <person name="Tungtrongchitr A."/>
            <person name="Zhong N."/>
            <person name="Liu Z."/>
            <person name="Tsui S.K."/>
        </authorList>
    </citation>
    <scope>NUCLEOTIDE SEQUENCE [LARGE SCALE GENOMIC DNA]</scope>
    <source>
        <strain evidence="24">Derp</strain>
    </source>
</reference>
<keyword evidence="11" id="KW-0479">Metal-binding</keyword>
<dbReference type="PANTHER" id="PTHR45861">
    <property type="entry name" value="DNA POLYMERASE ALPHA CATALYTIC SUBUNIT"/>
    <property type="match status" value="1"/>
</dbReference>
<evidence type="ECO:0000256" key="20">
    <source>
        <dbReference type="ARBA" id="ARBA00023242"/>
    </source>
</evidence>
<evidence type="ECO:0000256" key="15">
    <source>
        <dbReference type="ARBA" id="ARBA00022932"/>
    </source>
</evidence>
<comment type="pathway">
    <text evidence="3">Protein modification; protein ubiquitination.</text>
</comment>
<evidence type="ECO:0000256" key="16">
    <source>
        <dbReference type="ARBA" id="ARBA00022989"/>
    </source>
</evidence>
<dbReference type="InterPro" id="IPR036397">
    <property type="entry name" value="RNaseH_sf"/>
</dbReference>
<dbReference type="InterPro" id="IPR006133">
    <property type="entry name" value="DNA-dir_DNA_pol_B_exonuc"/>
</dbReference>
<dbReference type="InterPro" id="IPR012337">
    <property type="entry name" value="RNaseH-like_sf"/>
</dbReference>
<keyword evidence="18" id="KW-0472">Membrane</keyword>
<evidence type="ECO:0000256" key="3">
    <source>
        <dbReference type="ARBA" id="ARBA00004906"/>
    </source>
</evidence>
<evidence type="ECO:0000313" key="25">
    <source>
        <dbReference type="Proteomes" id="UP000887458"/>
    </source>
</evidence>
<dbReference type="InterPro" id="IPR038256">
    <property type="entry name" value="Pol_alpha_znc_sf"/>
</dbReference>
<dbReference type="Gene3D" id="1.10.287.690">
    <property type="entry name" value="Helix hairpin bin"/>
    <property type="match status" value="1"/>
</dbReference>
<dbReference type="InterPro" id="IPR045846">
    <property type="entry name" value="POLBc_alpha"/>
</dbReference>
<keyword evidence="8" id="KW-0812">Transmembrane</keyword>